<sequence length="304" mass="32952">MSTHTLPIQNTDPARSGFFLAVAAYFLWGFLPLYMKAVAHIPTVEVVAHRALWSVPIAGLAVLWMGRLPSVRLALTTPRVFAMALLTAAIISVNWGIYVWAIAADRTVEAALGYYINPLFSVFLAAVLLGEKLTKAQIVAIGLAAAAVAVLTWERGGLPWVSVALAVSWGFYAMFKRALPIGANEGFFLEVLIISVPAAAYLAWLTIGGQSHFLDGPAHLNAWLLAASGLATACPLLLYANGAKLLKLSTIGMMQYIAPSIIFLLAVFWFREPFSGTTFIAFLLIWCALVVFTWSAFFRSRKAG</sequence>
<dbReference type="Pfam" id="PF00892">
    <property type="entry name" value="EamA"/>
    <property type="match status" value="2"/>
</dbReference>
<feature type="transmembrane region" description="Helical" evidence="8">
    <location>
        <begin position="136"/>
        <end position="153"/>
    </location>
</feature>
<dbReference type="EMBL" id="JAGIYY010000002">
    <property type="protein sequence ID" value="MBP0438973.1"/>
    <property type="molecule type" value="Genomic_DNA"/>
</dbReference>
<dbReference type="GO" id="GO:0005886">
    <property type="term" value="C:plasma membrane"/>
    <property type="evidence" value="ECO:0007669"/>
    <property type="project" value="UniProtKB-SubCell"/>
</dbReference>
<evidence type="ECO:0000256" key="7">
    <source>
        <dbReference type="ARBA" id="ARBA00023136"/>
    </source>
</evidence>
<dbReference type="InterPro" id="IPR004626">
    <property type="entry name" value="RarD"/>
</dbReference>
<evidence type="ECO:0000256" key="4">
    <source>
        <dbReference type="ARBA" id="ARBA00022475"/>
    </source>
</evidence>
<keyword evidence="6 8" id="KW-1133">Transmembrane helix</keyword>
<evidence type="ECO:0000259" key="9">
    <source>
        <dbReference type="Pfam" id="PF00892"/>
    </source>
</evidence>
<evidence type="ECO:0000256" key="5">
    <source>
        <dbReference type="ARBA" id="ARBA00022692"/>
    </source>
</evidence>
<dbReference type="InterPro" id="IPR000620">
    <property type="entry name" value="EamA_dom"/>
</dbReference>
<feature type="transmembrane region" description="Helical" evidence="8">
    <location>
        <begin position="187"/>
        <end position="208"/>
    </location>
</feature>
<evidence type="ECO:0000313" key="11">
    <source>
        <dbReference type="Proteomes" id="UP000666240"/>
    </source>
</evidence>
<evidence type="ECO:0000313" key="10">
    <source>
        <dbReference type="EMBL" id="MBP0438973.1"/>
    </source>
</evidence>
<name>A0A8J7R1K1_9HYPH</name>
<dbReference type="NCBIfam" id="TIGR00688">
    <property type="entry name" value="rarD"/>
    <property type="match status" value="1"/>
</dbReference>
<dbReference type="AlphaFoldDB" id="A0A8J7R1K1"/>
<dbReference type="PANTHER" id="PTHR22911:SF137">
    <property type="entry name" value="SOLUTE CARRIER FAMILY 35 MEMBER G2-RELATED"/>
    <property type="match status" value="1"/>
</dbReference>
<feature type="domain" description="EamA" evidence="9">
    <location>
        <begin position="163"/>
        <end position="293"/>
    </location>
</feature>
<feature type="transmembrane region" description="Helical" evidence="8">
    <location>
        <begin position="251"/>
        <end position="270"/>
    </location>
</feature>
<evidence type="ECO:0000256" key="6">
    <source>
        <dbReference type="ARBA" id="ARBA00022989"/>
    </source>
</evidence>
<dbReference type="SUPFAM" id="SSF103481">
    <property type="entry name" value="Multidrug resistance efflux transporter EmrE"/>
    <property type="match status" value="2"/>
</dbReference>
<feature type="transmembrane region" description="Helical" evidence="8">
    <location>
        <begin position="112"/>
        <end position="129"/>
    </location>
</feature>
<evidence type="ECO:0000256" key="3">
    <source>
        <dbReference type="ARBA" id="ARBA00022448"/>
    </source>
</evidence>
<feature type="transmembrane region" description="Helical" evidence="8">
    <location>
        <begin position="276"/>
        <end position="298"/>
    </location>
</feature>
<feature type="transmembrane region" description="Helical" evidence="8">
    <location>
        <begin position="17"/>
        <end position="35"/>
    </location>
</feature>
<keyword evidence="3" id="KW-0813">Transport</keyword>
<protein>
    <submittedName>
        <fullName evidence="10">EamA family transporter RarD</fullName>
    </submittedName>
</protein>
<evidence type="ECO:0000256" key="1">
    <source>
        <dbReference type="ARBA" id="ARBA00004651"/>
    </source>
</evidence>
<reference evidence="10" key="1">
    <citation type="submission" date="2021-03" db="EMBL/GenBank/DDBJ databases">
        <title>Genome sequencing and assembly of Tianweitania sediminis.</title>
        <authorList>
            <person name="Chhetri G."/>
        </authorList>
    </citation>
    <scope>NUCLEOTIDE SEQUENCE</scope>
    <source>
        <strain evidence="10">Z8</strain>
    </source>
</reference>
<evidence type="ECO:0000256" key="8">
    <source>
        <dbReference type="SAM" id="Phobius"/>
    </source>
</evidence>
<feature type="transmembrane region" description="Helical" evidence="8">
    <location>
        <begin position="80"/>
        <end position="100"/>
    </location>
</feature>
<proteinExistence type="inferred from homology"/>
<feature type="transmembrane region" description="Helical" evidence="8">
    <location>
        <begin position="220"/>
        <end position="239"/>
    </location>
</feature>
<feature type="domain" description="EamA" evidence="9">
    <location>
        <begin position="16"/>
        <end position="152"/>
    </location>
</feature>
<feature type="transmembrane region" description="Helical" evidence="8">
    <location>
        <begin position="159"/>
        <end position="175"/>
    </location>
</feature>
<keyword evidence="5 8" id="KW-0812">Transmembrane</keyword>
<dbReference type="PANTHER" id="PTHR22911">
    <property type="entry name" value="ACYL-MALONYL CONDENSING ENZYME-RELATED"/>
    <property type="match status" value="1"/>
</dbReference>
<comment type="caution">
    <text evidence="10">The sequence shown here is derived from an EMBL/GenBank/DDBJ whole genome shotgun (WGS) entry which is preliminary data.</text>
</comment>
<keyword evidence="11" id="KW-1185">Reference proteome</keyword>
<feature type="transmembrane region" description="Helical" evidence="8">
    <location>
        <begin position="47"/>
        <end position="68"/>
    </location>
</feature>
<keyword evidence="4" id="KW-1003">Cell membrane</keyword>
<dbReference type="RefSeq" id="WP_209334972.1">
    <property type="nucleotide sequence ID" value="NZ_JAGIYY010000002.1"/>
</dbReference>
<accession>A0A8J7R1K1</accession>
<keyword evidence="7 8" id="KW-0472">Membrane</keyword>
<comment type="subcellular location">
    <subcellularLocation>
        <location evidence="1">Cell membrane</location>
        <topology evidence="1">Multi-pass membrane protein</topology>
    </subcellularLocation>
</comment>
<organism evidence="10 11">
    <name type="scientific">Tianweitania sediminis</name>
    <dbReference type="NCBI Taxonomy" id="1502156"/>
    <lineage>
        <taxon>Bacteria</taxon>
        <taxon>Pseudomonadati</taxon>
        <taxon>Pseudomonadota</taxon>
        <taxon>Alphaproteobacteria</taxon>
        <taxon>Hyphomicrobiales</taxon>
        <taxon>Phyllobacteriaceae</taxon>
        <taxon>Tianweitania</taxon>
    </lineage>
</organism>
<comment type="similarity">
    <text evidence="2">Belongs to the EamA transporter family.</text>
</comment>
<dbReference type="InterPro" id="IPR037185">
    <property type="entry name" value="EmrE-like"/>
</dbReference>
<evidence type="ECO:0000256" key="2">
    <source>
        <dbReference type="ARBA" id="ARBA00007362"/>
    </source>
</evidence>
<gene>
    <name evidence="10" type="primary">rarD</name>
    <name evidence="10" type="ORF">J5Y06_09955</name>
</gene>
<dbReference type="Proteomes" id="UP000666240">
    <property type="component" value="Unassembled WGS sequence"/>
</dbReference>